<evidence type="ECO:0000256" key="5">
    <source>
        <dbReference type="ARBA" id="ARBA00023274"/>
    </source>
</evidence>
<dbReference type="PROSITE" id="PS50881">
    <property type="entry name" value="S5_DSRBD"/>
    <property type="match status" value="1"/>
</dbReference>
<dbReference type="PANTHER" id="PTHR48277:SF1">
    <property type="entry name" value="MITOCHONDRIAL RIBOSOMAL PROTEIN S5"/>
    <property type="match status" value="1"/>
</dbReference>
<dbReference type="CTD" id="6757098"/>
<dbReference type="PANTHER" id="PTHR48277">
    <property type="entry name" value="MITOCHONDRIAL RIBOSOMAL PROTEIN S5"/>
    <property type="match status" value="1"/>
</dbReference>
<keyword evidence="3 8" id="KW-0689">Ribosomal protein</keyword>
<comment type="subcellular location">
    <subcellularLocation>
        <location evidence="1">Mitochondrion</location>
    </subcellularLocation>
</comment>
<sequence>MLTGLRFTSICYKVSAIVSNVRGSIAKCENIYRVASLNCLYTPLDQRNYTTALTRHEFNILRKAATGGRGRRGTRVKKKAVDFNAAVDKFKWPGYNAPLESTKLGKRTSLSSTEEHQEDQPSFSPRVDNYRSTLKKDLGRGWTGFGWGGRSLGSPAAPDGTILDEFYSTCIELRRVTNQTSGGKRSRMRALVIVGNKNGAIGYAFGKGQDVRTALRKAKNRAVNYLCHVDRCDGHTIFHDIKTKYKKTHVKMEKRSKGEGLRCHRAITSICELAGIADLRAKVIGSTNPGNIIHAAFKALQCQETFQQLSDRTNLKVVEFRPENGYRPVVVASPSSGVALKSKKSRIIAPHHLEMDNI</sequence>
<dbReference type="Pfam" id="PF00333">
    <property type="entry name" value="Ribosomal_S5"/>
    <property type="match status" value="1"/>
</dbReference>
<feature type="region of interest" description="Disordered" evidence="10">
    <location>
        <begin position="106"/>
        <end position="130"/>
    </location>
</feature>
<gene>
    <name evidence="12" type="ORF">TRIADDRAFT_59764</name>
</gene>
<dbReference type="KEGG" id="tad:TRIADDRAFT_59764"/>
<keyword evidence="13" id="KW-1185">Reference proteome</keyword>
<name>B3S6D2_TRIAD</name>
<dbReference type="FunFam" id="3.30.160.20:FF:000022">
    <property type="entry name" value="28S ribosomal protein S5, mitochondrial"/>
    <property type="match status" value="1"/>
</dbReference>
<dbReference type="eggNOG" id="KOG2646">
    <property type="taxonomic scope" value="Eukaryota"/>
</dbReference>
<dbReference type="Pfam" id="PF03719">
    <property type="entry name" value="Ribosomal_S5_C"/>
    <property type="match status" value="1"/>
</dbReference>
<proteinExistence type="inferred from homology"/>
<evidence type="ECO:0000256" key="8">
    <source>
        <dbReference type="PROSITE-ProRule" id="PRU00268"/>
    </source>
</evidence>
<feature type="domain" description="S5 DRBM" evidence="11">
    <location>
        <begin position="166"/>
        <end position="229"/>
    </location>
</feature>
<dbReference type="GO" id="GO:0006412">
    <property type="term" value="P:translation"/>
    <property type="evidence" value="ECO:0000318"/>
    <property type="project" value="GO_Central"/>
</dbReference>
<dbReference type="GeneID" id="6757098"/>
<dbReference type="SUPFAM" id="SSF54768">
    <property type="entry name" value="dsRNA-binding domain-like"/>
    <property type="match status" value="1"/>
</dbReference>
<dbReference type="FunFam" id="3.30.230.10:FF:000002">
    <property type="entry name" value="30S ribosomal protein S5"/>
    <property type="match status" value="1"/>
</dbReference>
<evidence type="ECO:0000256" key="9">
    <source>
        <dbReference type="RuleBase" id="RU003823"/>
    </source>
</evidence>
<evidence type="ECO:0000259" key="11">
    <source>
        <dbReference type="PROSITE" id="PS50881"/>
    </source>
</evidence>
<dbReference type="STRING" id="10228.B3S6D2"/>
<dbReference type="Proteomes" id="UP000009022">
    <property type="component" value="Unassembled WGS sequence"/>
</dbReference>
<dbReference type="OrthoDB" id="309483at2759"/>
<evidence type="ECO:0000256" key="2">
    <source>
        <dbReference type="ARBA" id="ARBA00008945"/>
    </source>
</evidence>
<evidence type="ECO:0000256" key="10">
    <source>
        <dbReference type="SAM" id="MobiDB-lite"/>
    </source>
</evidence>
<evidence type="ECO:0000256" key="7">
    <source>
        <dbReference type="ARBA" id="ARBA00041606"/>
    </source>
</evidence>
<dbReference type="OMA" id="AKCENIY"/>
<dbReference type="Gene3D" id="3.30.230.10">
    <property type="match status" value="1"/>
</dbReference>
<dbReference type="FunCoup" id="B3S6D2">
    <property type="interactions" value="573"/>
</dbReference>
<dbReference type="InterPro" id="IPR013810">
    <property type="entry name" value="Ribosomal_uS5_N"/>
</dbReference>
<dbReference type="EMBL" id="DS985252">
    <property type="protein sequence ID" value="EDV21737.1"/>
    <property type="molecule type" value="Genomic_DNA"/>
</dbReference>
<dbReference type="InterPro" id="IPR014721">
    <property type="entry name" value="Ribsml_uS5_D2-typ_fold_subgr"/>
</dbReference>
<dbReference type="PhylomeDB" id="B3S6D2"/>
<organism evidence="12 13">
    <name type="scientific">Trichoplax adhaerens</name>
    <name type="common">Trichoplax reptans</name>
    <dbReference type="NCBI Taxonomy" id="10228"/>
    <lineage>
        <taxon>Eukaryota</taxon>
        <taxon>Metazoa</taxon>
        <taxon>Placozoa</taxon>
        <taxon>Uniplacotomia</taxon>
        <taxon>Trichoplacea</taxon>
        <taxon>Trichoplacidae</taxon>
        <taxon>Trichoplax</taxon>
    </lineage>
</organism>
<protein>
    <recommendedName>
        <fullName evidence="6">Small ribosomal subunit protein uS5m</fullName>
    </recommendedName>
    <alternativeName>
        <fullName evidence="7">28S ribosomal protein S5, mitochondrial</fullName>
    </alternativeName>
</protein>
<dbReference type="Pfam" id="PF21251">
    <property type="entry name" value="Ribosomal_uS5m_N"/>
    <property type="match status" value="1"/>
</dbReference>
<evidence type="ECO:0000256" key="4">
    <source>
        <dbReference type="ARBA" id="ARBA00023128"/>
    </source>
</evidence>
<dbReference type="HOGENOM" id="CLU_050434_0_0_1"/>
<dbReference type="GO" id="GO:0005743">
    <property type="term" value="C:mitochondrial inner membrane"/>
    <property type="evidence" value="ECO:0007669"/>
    <property type="project" value="UniProtKB-ARBA"/>
</dbReference>
<keyword evidence="4" id="KW-0496">Mitochondrion</keyword>
<dbReference type="SUPFAM" id="SSF54211">
    <property type="entry name" value="Ribosomal protein S5 domain 2-like"/>
    <property type="match status" value="1"/>
</dbReference>
<dbReference type="InterPro" id="IPR000851">
    <property type="entry name" value="Ribosomal_uS5"/>
</dbReference>
<dbReference type="GO" id="GO:0003723">
    <property type="term" value="F:RNA binding"/>
    <property type="evidence" value="ECO:0007669"/>
    <property type="project" value="InterPro"/>
</dbReference>
<dbReference type="RefSeq" id="XP_002115885.1">
    <property type="nucleotide sequence ID" value="XM_002115849.1"/>
</dbReference>
<keyword evidence="5 8" id="KW-0687">Ribonucleoprotein</keyword>
<dbReference type="GO" id="GO:0003735">
    <property type="term" value="F:structural constituent of ribosome"/>
    <property type="evidence" value="ECO:0000318"/>
    <property type="project" value="GO_Central"/>
</dbReference>
<dbReference type="InterPro" id="IPR020568">
    <property type="entry name" value="Ribosomal_Su5_D2-typ_SF"/>
</dbReference>
<evidence type="ECO:0000313" key="12">
    <source>
        <dbReference type="EMBL" id="EDV21737.1"/>
    </source>
</evidence>
<dbReference type="InParanoid" id="B3S6D2"/>
<reference evidence="12 13" key="1">
    <citation type="journal article" date="2008" name="Nature">
        <title>The Trichoplax genome and the nature of placozoans.</title>
        <authorList>
            <person name="Srivastava M."/>
            <person name="Begovic E."/>
            <person name="Chapman J."/>
            <person name="Putnam N.H."/>
            <person name="Hellsten U."/>
            <person name="Kawashima T."/>
            <person name="Kuo A."/>
            <person name="Mitros T."/>
            <person name="Salamov A."/>
            <person name="Carpenter M.L."/>
            <person name="Signorovitch A.Y."/>
            <person name="Moreno M.A."/>
            <person name="Kamm K."/>
            <person name="Grimwood J."/>
            <person name="Schmutz J."/>
            <person name="Shapiro H."/>
            <person name="Grigoriev I.V."/>
            <person name="Buss L.W."/>
            <person name="Schierwater B."/>
            <person name="Dellaporta S.L."/>
            <person name="Rokhsar D.S."/>
        </authorList>
    </citation>
    <scope>NUCLEOTIDE SEQUENCE [LARGE SCALE GENOMIC DNA]</scope>
    <source>
        <strain evidence="12 13">Grell-BS-1999</strain>
    </source>
</reference>
<evidence type="ECO:0000256" key="1">
    <source>
        <dbReference type="ARBA" id="ARBA00004173"/>
    </source>
</evidence>
<dbReference type="PROSITE" id="PS00585">
    <property type="entry name" value="RIBOSOMAL_S5"/>
    <property type="match status" value="1"/>
</dbReference>
<dbReference type="InterPro" id="IPR018192">
    <property type="entry name" value="Ribosomal_uS5_N_CS"/>
</dbReference>
<dbReference type="GO" id="GO:0005763">
    <property type="term" value="C:mitochondrial small ribosomal subunit"/>
    <property type="evidence" value="ECO:0000318"/>
    <property type="project" value="GO_Central"/>
</dbReference>
<accession>B3S6D2</accession>
<evidence type="ECO:0000256" key="6">
    <source>
        <dbReference type="ARBA" id="ARBA00039335"/>
    </source>
</evidence>
<evidence type="ECO:0000313" key="13">
    <source>
        <dbReference type="Proteomes" id="UP000009022"/>
    </source>
</evidence>
<comment type="similarity">
    <text evidence="2 9">Belongs to the universal ribosomal protein uS5 family.</text>
</comment>
<dbReference type="Gene3D" id="3.30.160.20">
    <property type="match status" value="1"/>
</dbReference>
<dbReference type="AlphaFoldDB" id="B3S6D2"/>
<dbReference type="InterPro" id="IPR048584">
    <property type="entry name" value="Ribosomal_uS5m_N"/>
</dbReference>
<dbReference type="InterPro" id="IPR005324">
    <property type="entry name" value="Ribosomal_uS5_C"/>
</dbReference>
<evidence type="ECO:0000256" key="3">
    <source>
        <dbReference type="ARBA" id="ARBA00022980"/>
    </source>
</evidence>